<comment type="caution">
    <text evidence="1">The sequence shown here is derived from an EMBL/GenBank/DDBJ whole genome shotgun (WGS) entry which is preliminary data.</text>
</comment>
<evidence type="ECO:0000313" key="1">
    <source>
        <dbReference type="EMBL" id="KAK6527530.1"/>
    </source>
</evidence>
<name>A0AAV9WXK6_9PEZI</name>
<evidence type="ECO:0000313" key="2">
    <source>
        <dbReference type="Proteomes" id="UP001365542"/>
    </source>
</evidence>
<dbReference type="AlphaFoldDB" id="A0AAV9WXK6"/>
<protein>
    <submittedName>
        <fullName evidence="1">Uncharacterized protein</fullName>
    </submittedName>
</protein>
<keyword evidence="2" id="KW-1185">Reference proteome</keyword>
<sequence length="322" mass="36539">MPNEGLPALQVEQPSLERITNLATEFQYPKNAFETYEAYTEPYVFSPPVNYSHQASEELVGGVSDSKFLGGLMPTDWITKTTRLNANLHYQYQISLSHDFFFESQLRNNSGVSYQIERRISTVDDILTLSQYLLDAYEEITPGSSSAGYRTQSKLSSRQNPVQDNIRYSESPLYVPPVHDGIHIPSDSGAQLLLLSCRVNMLNTYWSLLLYFEAWYLENTPGFADSSNGVPSFTFGKFSFQPSLYMRVIFVLQVMEHFLNRLQEVSSKRGTQVDEGCRLPSSTTPMNGLGEKMLGEVTSREIKVLQKVRELKKTISENNSEN</sequence>
<gene>
    <name evidence="1" type="ORF">TWF694_004513</name>
</gene>
<organism evidence="1 2">
    <name type="scientific">Orbilia ellipsospora</name>
    <dbReference type="NCBI Taxonomy" id="2528407"/>
    <lineage>
        <taxon>Eukaryota</taxon>
        <taxon>Fungi</taxon>
        <taxon>Dikarya</taxon>
        <taxon>Ascomycota</taxon>
        <taxon>Pezizomycotina</taxon>
        <taxon>Orbiliomycetes</taxon>
        <taxon>Orbiliales</taxon>
        <taxon>Orbiliaceae</taxon>
        <taxon>Orbilia</taxon>
    </lineage>
</organism>
<dbReference type="Proteomes" id="UP001365542">
    <property type="component" value="Unassembled WGS sequence"/>
</dbReference>
<dbReference type="EMBL" id="JAVHJO010000015">
    <property type="protein sequence ID" value="KAK6527530.1"/>
    <property type="molecule type" value="Genomic_DNA"/>
</dbReference>
<reference evidence="1 2" key="1">
    <citation type="submission" date="2019-10" db="EMBL/GenBank/DDBJ databases">
        <authorList>
            <person name="Palmer J.M."/>
        </authorList>
    </citation>
    <scope>NUCLEOTIDE SEQUENCE [LARGE SCALE GENOMIC DNA]</scope>
    <source>
        <strain evidence="1 2">TWF694</strain>
    </source>
</reference>
<accession>A0AAV9WXK6</accession>
<proteinExistence type="predicted"/>